<dbReference type="Proteomes" id="UP000539957">
    <property type="component" value="Unassembled WGS sequence"/>
</dbReference>
<proteinExistence type="predicted"/>
<dbReference type="EMBL" id="JACHKY010000003">
    <property type="protein sequence ID" value="MBB4798598.1"/>
    <property type="molecule type" value="Genomic_DNA"/>
</dbReference>
<keyword evidence="2" id="KW-1185">Reference proteome</keyword>
<sequence length="88" mass="9750">MTQTASPWAETLNDPLAHDVATVLKHMGGSAHQDIVVNCVAALKRQRGESVTQDLKAKIVEVFERYRDFFIKPFGENSLRWALAPGVA</sequence>
<evidence type="ECO:0000313" key="1">
    <source>
        <dbReference type="EMBL" id="MBB4798598.1"/>
    </source>
</evidence>
<accession>A0A7W7IQT4</accession>
<dbReference type="AlphaFoldDB" id="A0A7W7IQT4"/>
<dbReference type="RefSeq" id="WP_184270192.1">
    <property type="nucleotide sequence ID" value="NZ_JACHKY010000003.1"/>
</dbReference>
<comment type="caution">
    <text evidence="1">The sequence shown here is derived from an EMBL/GenBank/DDBJ whole genome shotgun (WGS) entry which is preliminary data.</text>
</comment>
<protein>
    <submittedName>
        <fullName evidence="1">tRNA 2-selenouridine synthase SelU</fullName>
    </submittedName>
</protein>
<evidence type="ECO:0000313" key="2">
    <source>
        <dbReference type="Proteomes" id="UP000539957"/>
    </source>
</evidence>
<name>A0A7W7IQT4_9CAUL</name>
<reference evidence="1 2" key="1">
    <citation type="submission" date="2020-08" db="EMBL/GenBank/DDBJ databases">
        <title>Functional genomics of gut bacteria from endangered species of beetles.</title>
        <authorList>
            <person name="Carlos-Shanley C."/>
        </authorList>
    </citation>
    <scope>NUCLEOTIDE SEQUENCE [LARGE SCALE GENOMIC DNA]</scope>
    <source>
        <strain evidence="1 2">S00123</strain>
    </source>
</reference>
<organism evidence="1 2">
    <name type="scientific">Brevundimonas bullata</name>
    <dbReference type="NCBI Taxonomy" id="13160"/>
    <lineage>
        <taxon>Bacteria</taxon>
        <taxon>Pseudomonadati</taxon>
        <taxon>Pseudomonadota</taxon>
        <taxon>Alphaproteobacteria</taxon>
        <taxon>Caulobacterales</taxon>
        <taxon>Caulobacteraceae</taxon>
        <taxon>Brevundimonas</taxon>
    </lineage>
</organism>
<gene>
    <name evidence="1" type="ORF">HNP32_002342</name>
</gene>